<sequence length="742" mass="81590">MAAAAVEPTGFGHANGNVKSTAYGANMVNGILEAEKTPTAPGKASKEEIELVLHTFRLMVSDLCQQFNMGHPGSAMGMAALGVALWKYTMKYAPHTPNWFNRDRFVLSNGHACLFQYLNLYFSGYKAMTWEQLLSYHSERPDSLCPGHPEIEHEGVELTTGPLGQGIANAVGLAIASKHLAATYNRPGYEVVNNHTWCIVGDACLQEGVGCEAFSYAGHLQLSNLTVLYDNNQISCDGSVDLTNTEDVNTKMRACGWEVVDVMDGVNDVDGIVSAIEKGRDPNRVKPLFVNIRSVIGVGSAVAGKAVSHGAPLGENDIATMKKAYGFDVDKKFVVPEQVRDFYADIPARGEKYVQEWNDLISKYNKEFPELGEEFKGRVEGRLPSDWTKLIPSSFPTELTPTRKSNNYVMKDIMEQVQSFMVGTADLTPSVNLTYKDYEVFNPPTLKPTSGKVGSYAGRYIHYGIREHVMAAIANGLAAFNPQTIIPITSSFFMFYLYAAPAVRMGALQKLQVIHVATHDSIGAGEDGPTHQPVELAALYRAMPNMHYIRPADSEEVAGAWEAAVGYKHGPTIISVSRHALPQTGVTKRSEVSKGAYVVIEEEKADVTLISVGAELHFAVKLAKDLAEAQPPLKARVVSFPSYALFRDQPQQYQRSVLRRHEGIPAVAIEPYVSLGWERWADAGLHMRSYGHSLPGKYIYNYFGFSMENMNLKIQGFVKDFQNGVVGRGEFVELLEKPAGHN</sequence>
<evidence type="ECO:0000256" key="6">
    <source>
        <dbReference type="ARBA" id="ARBA00022679"/>
    </source>
</evidence>
<evidence type="ECO:0000256" key="10">
    <source>
        <dbReference type="ARBA" id="ARBA00049473"/>
    </source>
</evidence>
<dbReference type="PANTHER" id="PTHR43522">
    <property type="entry name" value="TRANSKETOLASE"/>
    <property type="match status" value="1"/>
</dbReference>
<keyword evidence="9" id="KW-0786">Thiamine pyrophosphate</keyword>
<dbReference type="InterPro" id="IPR005474">
    <property type="entry name" value="Transketolase_N"/>
</dbReference>
<keyword evidence="8" id="KW-0460">Magnesium</keyword>
<evidence type="ECO:0000313" key="12">
    <source>
        <dbReference type="EMBL" id="QIW98766.1"/>
    </source>
</evidence>
<reference evidence="12 13" key="1">
    <citation type="journal article" date="2016" name="Sci. Rep.">
        <title>Peltaster fructicola genome reveals evolution from an invasive phytopathogen to an ectophytic parasite.</title>
        <authorList>
            <person name="Xu C."/>
            <person name="Chen H."/>
            <person name="Gleason M.L."/>
            <person name="Xu J.R."/>
            <person name="Liu H."/>
            <person name="Zhang R."/>
            <person name="Sun G."/>
        </authorList>
    </citation>
    <scope>NUCLEOTIDE SEQUENCE [LARGE SCALE GENOMIC DNA]</scope>
    <source>
        <strain evidence="12 13">LNHT1506</strain>
    </source>
</reference>
<evidence type="ECO:0000256" key="7">
    <source>
        <dbReference type="ARBA" id="ARBA00022723"/>
    </source>
</evidence>
<evidence type="ECO:0000313" key="13">
    <source>
        <dbReference type="Proteomes" id="UP000503462"/>
    </source>
</evidence>
<evidence type="ECO:0000256" key="4">
    <source>
        <dbReference type="ARBA" id="ARBA00007131"/>
    </source>
</evidence>
<organism evidence="12 13">
    <name type="scientific">Peltaster fructicola</name>
    <dbReference type="NCBI Taxonomy" id="286661"/>
    <lineage>
        <taxon>Eukaryota</taxon>
        <taxon>Fungi</taxon>
        <taxon>Dikarya</taxon>
        <taxon>Ascomycota</taxon>
        <taxon>Pezizomycotina</taxon>
        <taxon>Dothideomycetes</taxon>
        <taxon>Dothideomycetes incertae sedis</taxon>
        <taxon>Peltaster</taxon>
    </lineage>
</organism>
<comment type="similarity">
    <text evidence="4">Belongs to the transketolase family.</text>
</comment>
<dbReference type="GO" id="GO:0004802">
    <property type="term" value="F:transketolase activity"/>
    <property type="evidence" value="ECO:0007669"/>
    <property type="project" value="UniProtKB-EC"/>
</dbReference>
<dbReference type="FunFam" id="3.40.50.970:FF:000004">
    <property type="entry name" value="Transketolase"/>
    <property type="match status" value="1"/>
</dbReference>
<name>A0A6H0XVI5_9PEZI</name>
<dbReference type="AlphaFoldDB" id="A0A6H0XVI5"/>
<dbReference type="GO" id="GO:0005634">
    <property type="term" value="C:nucleus"/>
    <property type="evidence" value="ECO:0007669"/>
    <property type="project" value="TreeGrafter"/>
</dbReference>
<proteinExistence type="inferred from homology"/>
<dbReference type="Gene3D" id="3.40.50.920">
    <property type="match status" value="1"/>
</dbReference>
<keyword evidence="13" id="KW-1185">Reference proteome</keyword>
<dbReference type="SUPFAM" id="SSF52518">
    <property type="entry name" value="Thiamin diphosphate-binding fold (THDP-binding)"/>
    <property type="match status" value="2"/>
</dbReference>
<dbReference type="InterPro" id="IPR009014">
    <property type="entry name" value="Transketo_C/PFOR_II"/>
</dbReference>
<dbReference type="EMBL" id="CP051141">
    <property type="protein sequence ID" value="QIW98766.1"/>
    <property type="molecule type" value="Genomic_DNA"/>
</dbReference>
<dbReference type="Pfam" id="PF00456">
    <property type="entry name" value="Transketolase_N"/>
    <property type="match status" value="1"/>
</dbReference>
<keyword evidence="7" id="KW-0479">Metal-binding</keyword>
<dbReference type="GO" id="GO:0006098">
    <property type="term" value="P:pentose-phosphate shunt"/>
    <property type="evidence" value="ECO:0007669"/>
    <property type="project" value="TreeGrafter"/>
</dbReference>
<evidence type="ECO:0000259" key="11">
    <source>
        <dbReference type="SMART" id="SM00861"/>
    </source>
</evidence>
<dbReference type="InterPro" id="IPR005475">
    <property type="entry name" value="Transketolase-like_Pyr-bd"/>
</dbReference>
<dbReference type="Pfam" id="PF02779">
    <property type="entry name" value="Transket_pyr"/>
    <property type="match status" value="1"/>
</dbReference>
<dbReference type="InterPro" id="IPR055152">
    <property type="entry name" value="Transketolase-like_C_2"/>
</dbReference>
<dbReference type="InterPro" id="IPR029061">
    <property type="entry name" value="THDP-binding"/>
</dbReference>
<evidence type="ECO:0000256" key="2">
    <source>
        <dbReference type="ARBA" id="ARBA00001946"/>
    </source>
</evidence>
<dbReference type="FunFam" id="3.40.50.970:FF:000003">
    <property type="entry name" value="Transketolase"/>
    <property type="match status" value="1"/>
</dbReference>
<feature type="domain" description="Transketolase-like pyrimidine-binding" evidence="11">
    <location>
        <begin position="400"/>
        <end position="583"/>
    </location>
</feature>
<gene>
    <name evidence="12" type="ORF">AMS68_004284</name>
</gene>
<accession>A0A6H0XVI5</accession>
<comment type="cofactor">
    <cofactor evidence="2">
        <name>Mg(2+)</name>
        <dbReference type="ChEBI" id="CHEBI:18420"/>
    </cofactor>
</comment>
<keyword evidence="6" id="KW-0808">Transferase</keyword>
<comment type="cofactor">
    <cofactor evidence="1">
        <name>Co(2+)</name>
        <dbReference type="ChEBI" id="CHEBI:48828"/>
    </cofactor>
</comment>
<evidence type="ECO:0000256" key="5">
    <source>
        <dbReference type="ARBA" id="ARBA00013152"/>
    </source>
</evidence>
<dbReference type="Proteomes" id="UP000503462">
    <property type="component" value="Chromosome 3"/>
</dbReference>
<evidence type="ECO:0000256" key="8">
    <source>
        <dbReference type="ARBA" id="ARBA00022842"/>
    </source>
</evidence>
<evidence type="ECO:0000256" key="1">
    <source>
        <dbReference type="ARBA" id="ARBA00001941"/>
    </source>
</evidence>
<dbReference type="CDD" id="cd07033">
    <property type="entry name" value="TPP_PYR_DXS_TK_like"/>
    <property type="match status" value="1"/>
</dbReference>
<dbReference type="PANTHER" id="PTHR43522:SF6">
    <property type="entry name" value="TRANSKETOLASE-LIKE PYRIMIDINE-BINDING DOMAIN-CONTAINING PROTEIN-RELATED"/>
    <property type="match status" value="1"/>
</dbReference>
<dbReference type="SMART" id="SM00861">
    <property type="entry name" value="Transket_pyr"/>
    <property type="match status" value="1"/>
</dbReference>
<dbReference type="InterPro" id="IPR033247">
    <property type="entry name" value="Transketolase_fam"/>
</dbReference>
<dbReference type="GO" id="GO:0046872">
    <property type="term" value="F:metal ion binding"/>
    <property type="evidence" value="ECO:0007669"/>
    <property type="project" value="UniProtKB-KW"/>
</dbReference>
<dbReference type="SUPFAM" id="SSF52922">
    <property type="entry name" value="TK C-terminal domain-like"/>
    <property type="match status" value="1"/>
</dbReference>
<evidence type="ECO:0000256" key="3">
    <source>
        <dbReference type="ARBA" id="ARBA00001964"/>
    </source>
</evidence>
<evidence type="ECO:0000256" key="9">
    <source>
        <dbReference type="ARBA" id="ARBA00023052"/>
    </source>
</evidence>
<dbReference type="Gene3D" id="3.40.50.970">
    <property type="match status" value="2"/>
</dbReference>
<dbReference type="Pfam" id="PF22613">
    <property type="entry name" value="Transketolase_C_1"/>
    <property type="match status" value="1"/>
</dbReference>
<dbReference type="InterPro" id="IPR020826">
    <property type="entry name" value="Transketolase_BS"/>
</dbReference>
<dbReference type="EC" id="2.2.1.1" evidence="5"/>
<dbReference type="FunFam" id="3.40.50.920:FF:000012">
    <property type="entry name" value="Transketolase, variant 1"/>
    <property type="match status" value="1"/>
</dbReference>
<comment type="cofactor">
    <cofactor evidence="3">
        <name>thiamine diphosphate</name>
        <dbReference type="ChEBI" id="CHEBI:58937"/>
    </cofactor>
</comment>
<dbReference type="OrthoDB" id="10267175at2759"/>
<comment type="catalytic activity">
    <reaction evidence="10">
        <text>D-sedoheptulose 7-phosphate + D-glyceraldehyde 3-phosphate = aldehydo-D-ribose 5-phosphate + D-xylulose 5-phosphate</text>
        <dbReference type="Rhea" id="RHEA:10508"/>
        <dbReference type="ChEBI" id="CHEBI:57483"/>
        <dbReference type="ChEBI" id="CHEBI:57737"/>
        <dbReference type="ChEBI" id="CHEBI:58273"/>
        <dbReference type="ChEBI" id="CHEBI:59776"/>
        <dbReference type="EC" id="2.2.1.1"/>
    </reaction>
</comment>
<protein>
    <recommendedName>
        <fullName evidence="5">transketolase</fullName>
        <ecNumber evidence="5">2.2.1.1</ecNumber>
    </recommendedName>
</protein>
<dbReference type="PROSITE" id="PS00802">
    <property type="entry name" value="TRANSKETOLASE_2"/>
    <property type="match status" value="1"/>
</dbReference>
<dbReference type="GO" id="GO:0005829">
    <property type="term" value="C:cytosol"/>
    <property type="evidence" value="ECO:0007669"/>
    <property type="project" value="TreeGrafter"/>
</dbReference>
<dbReference type="CDD" id="cd02012">
    <property type="entry name" value="TPP_TK"/>
    <property type="match status" value="1"/>
</dbReference>